<dbReference type="SUPFAM" id="SSF56112">
    <property type="entry name" value="Protein kinase-like (PK-like)"/>
    <property type="match status" value="1"/>
</dbReference>
<gene>
    <name evidence="3" type="ORF">GIL414_LOCUS30192</name>
</gene>
<sequence>MDDHDALLIALLVIVVIFLGFIITFIICWRIRKRRQYNEFRSSSEETGLITRISQPRIERAQAQERASLLTCHFYIRTAGEYTFHSQLYQLGSNPEKSWFLVTPTSRTTSALSMGIASHLLTIQPKSDRLNYLNDEESTTTYFRTLNNLFSRLFHPYVEPIIKVDALYTQKSVVTVKQYQRLGSLKDILHGVVPTAKFNGKYSYRSSGLSLERVRLYSRQLIEGLLFLQSKSMPPIVDLHSGNIIVVGPSIQIGSYENQFLEQRTRIYSLVKRATSSLILPDGMTRAQACEVFCFGGVLFEMIAGYELGEQLRGLTPKHWHDCGRDPDARQMLTRLFDIAQPVLTLTEIRQLPYFSKSTIELKELRNFTPMPGEYSNDVKILLEQWTNTMRKKRNPSMKTSIAEKRKNSAVPKQMETSIINLSYTPTTSSSSTTTTKPSAPLSSPMPPPVSQQTMATPPPPP</sequence>
<feature type="compositionally biased region" description="Polar residues" evidence="1">
    <location>
        <begin position="415"/>
        <end position="424"/>
    </location>
</feature>
<dbReference type="InterPro" id="IPR011009">
    <property type="entry name" value="Kinase-like_dom_sf"/>
</dbReference>
<keyword evidence="2" id="KW-0472">Membrane</keyword>
<evidence type="ECO:0000256" key="1">
    <source>
        <dbReference type="SAM" id="MobiDB-lite"/>
    </source>
</evidence>
<dbReference type="AlphaFoldDB" id="A0A8S2VNK0"/>
<dbReference type="EMBL" id="CAJOBJ010057113">
    <property type="protein sequence ID" value="CAF4401739.1"/>
    <property type="molecule type" value="Genomic_DNA"/>
</dbReference>
<evidence type="ECO:0000313" key="4">
    <source>
        <dbReference type="Proteomes" id="UP000681720"/>
    </source>
</evidence>
<feature type="region of interest" description="Disordered" evidence="1">
    <location>
        <begin position="392"/>
        <end position="462"/>
    </location>
</feature>
<organism evidence="3 4">
    <name type="scientific">Rotaria magnacalcarata</name>
    <dbReference type="NCBI Taxonomy" id="392030"/>
    <lineage>
        <taxon>Eukaryota</taxon>
        <taxon>Metazoa</taxon>
        <taxon>Spiralia</taxon>
        <taxon>Gnathifera</taxon>
        <taxon>Rotifera</taxon>
        <taxon>Eurotatoria</taxon>
        <taxon>Bdelloidea</taxon>
        <taxon>Philodinida</taxon>
        <taxon>Philodinidae</taxon>
        <taxon>Rotaria</taxon>
    </lineage>
</organism>
<name>A0A8S2VNK0_9BILA</name>
<keyword evidence="2" id="KW-0812">Transmembrane</keyword>
<comment type="caution">
    <text evidence="3">The sequence shown here is derived from an EMBL/GenBank/DDBJ whole genome shotgun (WGS) entry which is preliminary data.</text>
</comment>
<accession>A0A8S2VNK0</accession>
<feature type="transmembrane region" description="Helical" evidence="2">
    <location>
        <begin position="6"/>
        <end position="31"/>
    </location>
</feature>
<keyword evidence="2" id="KW-1133">Transmembrane helix</keyword>
<dbReference type="Proteomes" id="UP000681720">
    <property type="component" value="Unassembled WGS sequence"/>
</dbReference>
<reference evidence="3" key="1">
    <citation type="submission" date="2021-02" db="EMBL/GenBank/DDBJ databases">
        <authorList>
            <person name="Nowell W R."/>
        </authorList>
    </citation>
    <scope>NUCLEOTIDE SEQUENCE</scope>
</reference>
<dbReference type="Gene3D" id="1.10.510.10">
    <property type="entry name" value="Transferase(Phosphotransferase) domain 1"/>
    <property type="match status" value="1"/>
</dbReference>
<proteinExistence type="predicted"/>
<feature type="compositionally biased region" description="Low complexity" evidence="1">
    <location>
        <begin position="425"/>
        <end position="443"/>
    </location>
</feature>
<protein>
    <submittedName>
        <fullName evidence="3">Uncharacterized protein</fullName>
    </submittedName>
</protein>
<feature type="non-terminal residue" evidence="3">
    <location>
        <position position="1"/>
    </location>
</feature>
<evidence type="ECO:0000313" key="3">
    <source>
        <dbReference type="EMBL" id="CAF4401739.1"/>
    </source>
</evidence>
<evidence type="ECO:0000256" key="2">
    <source>
        <dbReference type="SAM" id="Phobius"/>
    </source>
</evidence>